<name>A0AAD1U0V3_EUPCR</name>
<organism evidence="1 2">
    <name type="scientific">Euplotes crassus</name>
    <dbReference type="NCBI Taxonomy" id="5936"/>
    <lineage>
        <taxon>Eukaryota</taxon>
        <taxon>Sar</taxon>
        <taxon>Alveolata</taxon>
        <taxon>Ciliophora</taxon>
        <taxon>Intramacronucleata</taxon>
        <taxon>Spirotrichea</taxon>
        <taxon>Hypotrichia</taxon>
        <taxon>Euplotida</taxon>
        <taxon>Euplotidae</taxon>
        <taxon>Moneuplotes</taxon>
    </lineage>
</organism>
<dbReference type="Gene3D" id="1.25.40.20">
    <property type="entry name" value="Ankyrin repeat-containing domain"/>
    <property type="match status" value="1"/>
</dbReference>
<reference evidence="1" key="1">
    <citation type="submission" date="2023-07" db="EMBL/GenBank/DDBJ databases">
        <authorList>
            <consortium name="AG Swart"/>
            <person name="Singh M."/>
            <person name="Singh A."/>
            <person name="Seah K."/>
            <person name="Emmerich C."/>
        </authorList>
    </citation>
    <scope>NUCLEOTIDE SEQUENCE</scope>
    <source>
        <strain evidence="1">DP1</strain>
    </source>
</reference>
<dbReference type="InterPro" id="IPR036770">
    <property type="entry name" value="Ankyrin_rpt-contain_sf"/>
</dbReference>
<evidence type="ECO:0000313" key="1">
    <source>
        <dbReference type="EMBL" id="CAI2359808.1"/>
    </source>
</evidence>
<evidence type="ECO:0000313" key="2">
    <source>
        <dbReference type="Proteomes" id="UP001295684"/>
    </source>
</evidence>
<dbReference type="EMBL" id="CAMPGE010001040">
    <property type="protein sequence ID" value="CAI2359808.1"/>
    <property type="molecule type" value="Genomic_DNA"/>
</dbReference>
<sequence>MYFSYDFKRKEAKKSLSQYIKAQKDYMDYEKHRKQDFYFLDILTDSQQIGVSAIPNMTEEKRLECSEGYLCSIIEYIKSIKDLSKRRKTLNCQYESYDSATPMMIVVQFQEYFDVSRCLAEILEFMIKNGADIRLKDKHELTIFDYLAKYSTNEDAIKIVKKEENRLRKLGLNESIKSKKKCIKKFKGSGSQYLSVSGISKNLINHPQRGRDRALADTFIDNITPWATEDNRRNVLSPCYPFNPICFQPKPLASDSASKIC</sequence>
<dbReference type="SUPFAM" id="SSF48403">
    <property type="entry name" value="Ankyrin repeat"/>
    <property type="match status" value="1"/>
</dbReference>
<dbReference type="Proteomes" id="UP001295684">
    <property type="component" value="Unassembled WGS sequence"/>
</dbReference>
<comment type="caution">
    <text evidence="1">The sequence shown here is derived from an EMBL/GenBank/DDBJ whole genome shotgun (WGS) entry which is preliminary data.</text>
</comment>
<accession>A0AAD1U0V3</accession>
<gene>
    <name evidence="1" type="ORF">ECRASSUSDP1_LOCUS1102</name>
</gene>
<proteinExistence type="predicted"/>
<keyword evidence="2" id="KW-1185">Reference proteome</keyword>
<protein>
    <submittedName>
        <fullName evidence="1">Uncharacterized protein</fullName>
    </submittedName>
</protein>
<dbReference type="AlphaFoldDB" id="A0AAD1U0V3"/>